<comment type="similarity">
    <text evidence="2">Belongs to the polysaccharide synthase family.</text>
</comment>
<feature type="transmembrane region" description="Helical" evidence="7">
    <location>
        <begin position="53"/>
        <end position="78"/>
    </location>
</feature>
<feature type="transmembrane region" description="Helical" evidence="7">
    <location>
        <begin position="29"/>
        <end position="47"/>
    </location>
</feature>
<name>A0A4Q1KKL8_9SPHN</name>
<dbReference type="CDD" id="cd13127">
    <property type="entry name" value="MATE_tuaB_like"/>
    <property type="match status" value="1"/>
</dbReference>
<comment type="subcellular location">
    <subcellularLocation>
        <location evidence="1">Cell membrane</location>
        <topology evidence="1">Multi-pass membrane protein</topology>
    </subcellularLocation>
</comment>
<feature type="transmembrane region" description="Helical" evidence="7">
    <location>
        <begin position="183"/>
        <end position="204"/>
    </location>
</feature>
<keyword evidence="3" id="KW-1003">Cell membrane</keyword>
<feature type="transmembrane region" description="Helical" evidence="7">
    <location>
        <begin position="125"/>
        <end position="144"/>
    </location>
</feature>
<dbReference type="Proteomes" id="UP000290958">
    <property type="component" value="Unassembled WGS sequence"/>
</dbReference>
<feature type="transmembrane region" description="Helical" evidence="7">
    <location>
        <begin position="420"/>
        <end position="449"/>
    </location>
</feature>
<dbReference type="EMBL" id="SBKP01000002">
    <property type="protein sequence ID" value="RXR30398.1"/>
    <property type="molecule type" value="Genomic_DNA"/>
</dbReference>
<organism evidence="8 9">
    <name type="scientific">Sphingobium fluviale</name>
    <dbReference type="NCBI Taxonomy" id="2506423"/>
    <lineage>
        <taxon>Bacteria</taxon>
        <taxon>Pseudomonadati</taxon>
        <taxon>Pseudomonadota</taxon>
        <taxon>Alphaproteobacteria</taxon>
        <taxon>Sphingomonadales</taxon>
        <taxon>Sphingomonadaceae</taxon>
        <taxon>Sphingobium</taxon>
    </lineage>
</organism>
<keyword evidence="5 7" id="KW-1133">Transmembrane helix</keyword>
<evidence type="ECO:0000256" key="4">
    <source>
        <dbReference type="ARBA" id="ARBA00022692"/>
    </source>
</evidence>
<feature type="transmembrane region" description="Helical" evidence="7">
    <location>
        <begin position="455"/>
        <end position="478"/>
    </location>
</feature>
<dbReference type="PANTHER" id="PTHR30250:SF10">
    <property type="entry name" value="LIPOPOLYSACCHARIDE BIOSYNTHESIS PROTEIN WZXC"/>
    <property type="match status" value="1"/>
</dbReference>
<reference evidence="9" key="1">
    <citation type="submission" date="2019-01" db="EMBL/GenBank/DDBJ databases">
        <title>Cytophagaceae bacterium strain CAR-16.</title>
        <authorList>
            <person name="Chen W.-M."/>
        </authorList>
    </citation>
    <scope>NUCLEOTIDE SEQUENCE [LARGE SCALE GENOMIC DNA]</scope>
    <source>
        <strain evidence="9">CHR27</strain>
    </source>
</reference>
<keyword evidence="6 7" id="KW-0472">Membrane</keyword>
<keyword evidence="9" id="KW-1185">Reference proteome</keyword>
<dbReference type="RefSeq" id="WP_129403148.1">
    <property type="nucleotide sequence ID" value="NZ_SBKP01000002.1"/>
</dbReference>
<feature type="transmembrane region" description="Helical" evidence="7">
    <location>
        <begin position="156"/>
        <end position="177"/>
    </location>
</feature>
<comment type="caution">
    <text evidence="8">The sequence shown here is derived from an EMBL/GenBank/DDBJ whole genome shotgun (WGS) entry which is preliminary data.</text>
</comment>
<sequence>MVSNDADAQHSGFSGKVRSAIFWRSGSQILAQIISWASTLIVIRLLNPSDYGLFAMTQAILSLMQFLNGYGLVSALVQSESLDTHRLRQAFGLMLLLNGSLAVAQFLIAPYAADYYNQPLVADMLRVQALIYLATPFISVPEILMGRSLDFKRPAVVSLIASAVAAAVALWGALAGWGVWTLVWAPIALFWVRGIGYVIATRFLPVPSFNFKGAGSMIAFGAAMLGSQLLWLVQTQADIVIGGRVLKPHELGLYAEALFLTQIIVSRFIPPLNDVAFPAYARMQADPAAIRWSFLRAMKLIMLVSCPLYFGMAATAEPLVHTLFGEKWLPMAPFVQLLALAMPMMTVQVMFPPVCNALGRPGLTTAISMVGAIIMPLSFLVGIQQGAIGLAWAWLVAYPLFTLATVRIAGAPIGLRFADLIPAIAPGIACSAAMALIVLGVGAVLPAGLMAPIRLAILVAAGGASFAALLLIFARATVDDLVRLIIRRQAPDAPAV</sequence>
<dbReference type="PANTHER" id="PTHR30250">
    <property type="entry name" value="PST FAMILY PREDICTED COLANIC ACID TRANSPORTER"/>
    <property type="match status" value="1"/>
</dbReference>
<evidence type="ECO:0000256" key="7">
    <source>
        <dbReference type="SAM" id="Phobius"/>
    </source>
</evidence>
<dbReference type="GO" id="GO:0005886">
    <property type="term" value="C:plasma membrane"/>
    <property type="evidence" value="ECO:0007669"/>
    <property type="project" value="UniProtKB-SubCell"/>
</dbReference>
<feature type="transmembrane region" description="Helical" evidence="7">
    <location>
        <begin position="363"/>
        <end position="383"/>
    </location>
</feature>
<evidence type="ECO:0000313" key="8">
    <source>
        <dbReference type="EMBL" id="RXR30398.1"/>
    </source>
</evidence>
<proteinExistence type="inferred from homology"/>
<dbReference type="OrthoDB" id="7605542at2"/>
<evidence type="ECO:0000256" key="2">
    <source>
        <dbReference type="ARBA" id="ARBA00007430"/>
    </source>
</evidence>
<gene>
    <name evidence="8" type="ORF">EQG66_03495</name>
</gene>
<evidence type="ECO:0000256" key="6">
    <source>
        <dbReference type="ARBA" id="ARBA00023136"/>
    </source>
</evidence>
<evidence type="ECO:0000256" key="1">
    <source>
        <dbReference type="ARBA" id="ARBA00004651"/>
    </source>
</evidence>
<feature type="transmembrane region" description="Helical" evidence="7">
    <location>
        <begin position="389"/>
        <end position="408"/>
    </location>
</feature>
<keyword evidence="4 7" id="KW-0812">Transmembrane</keyword>
<accession>A0A4Q1KKL8</accession>
<dbReference type="AlphaFoldDB" id="A0A4Q1KKL8"/>
<dbReference type="InterPro" id="IPR050833">
    <property type="entry name" value="Poly_Biosynth_Transport"/>
</dbReference>
<evidence type="ECO:0000313" key="9">
    <source>
        <dbReference type="Proteomes" id="UP000290958"/>
    </source>
</evidence>
<protein>
    <submittedName>
        <fullName evidence="8">Lipopolysaccharide biosynthesis protein</fullName>
    </submittedName>
</protein>
<evidence type="ECO:0000256" key="3">
    <source>
        <dbReference type="ARBA" id="ARBA00022475"/>
    </source>
</evidence>
<feature type="transmembrane region" description="Helical" evidence="7">
    <location>
        <begin position="330"/>
        <end position="351"/>
    </location>
</feature>
<evidence type="ECO:0000256" key="5">
    <source>
        <dbReference type="ARBA" id="ARBA00022989"/>
    </source>
</evidence>
<dbReference type="Pfam" id="PF13440">
    <property type="entry name" value="Polysacc_synt_3"/>
    <property type="match status" value="1"/>
</dbReference>
<feature type="transmembrane region" description="Helical" evidence="7">
    <location>
        <begin position="90"/>
        <end position="113"/>
    </location>
</feature>